<dbReference type="GO" id="GO:0030288">
    <property type="term" value="C:outer membrane-bounded periplasmic space"/>
    <property type="evidence" value="ECO:0007669"/>
    <property type="project" value="UniProtKB-ARBA"/>
</dbReference>
<keyword evidence="3" id="KW-0813">Transport</keyword>
<keyword evidence="4 5" id="KW-0732">Signal</keyword>
<gene>
    <name evidence="7" type="ORF">AVDCRST_MAG08-3919</name>
</gene>
<dbReference type="GO" id="GO:0015833">
    <property type="term" value="P:peptide transport"/>
    <property type="evidence" value="ECO:0007669"/>
    <property type="project" value="TreeGrafter"/>
</dbReference>
<dbReference type="GO" id="GO:0043190">
    <property type="term" value="C:ATP-binding cassette (ABC) transporter complex"/>
    <property type="evidence" value="ECO:0007669"/>
    <property type="project" value="InterPro"/>
</dbReference>
<feature type="chain" id="PRO_5026720841" evidence="5">
    <location>
        <begin position="23"/>
        <end position="523"/>
    </location>
</feature>
<dbReference type="Gene3D" id="3.10.105.10">
    <property type="entry name" value="Dipeptide-binding Protein, Domain 3"/>
    <property type="match status" value="1"/>
</dbReference>
<comment type="similarity">
    <text evidence="2">Belongs to the bacterial solute-binding protein 5 family.</text>
</comment>
<dbReference type="Gene3D" id="3.90.76.10">
    <property type="entry name" value="Dipeptide-binding Protein, Domain 1"/>
    <property type="match status" value="1"/>
</dbReference>
<reference evidence="7" key="1">
    <citation type="submission" date="2020-02" db="EMBL/GenBank/DDBJ databases">
        <authorList>
            <person name="Meier V. D."/>
        </authorList>
    </citation>
    <scope>NUCLEOTIDE SEQUENCE</scope>
    <source>
        <strain evidence="7">AVDCRST_MAG08</strain>
    </source>
</reference>
<feature type="domain" description="Solute-binding protein family 5" evidence="6">
    <location>
        <begin position="68"/>
        <end position="421"/>
    </location>
</feature>
<dbReference type="PIRSF" id="PIRSF002741">
    <property type="entry name" value="MppA"/>
    <property type="match status" value="1"/>
</dbReference>
<dbReference type="Pfam" id="PF00496">
    <property type="entry name" value="SBP_bac_5"/>
    <property type="match status" value="1"/>
</dbReference>
<dbReference type="Gene3D" id="3.40.190.10">
    <property type="entry name" value="Periplasmic binding protein-like II"/>
    <property type="match status" value="1"/>
</dbReference>
<dbReference type="InterPro" id="IPR039424">
    <property type="entry name" value="SBP_5"/>
</dbReference>
<sequence length="523" mass="57079">MRRFLLAACCALLALAPAAARAQQRTLTIAAQSAPTALDPHFHNSNSNNAILRHVFDPLVDFDTAGRLVPRLAESWRAVDDLTWEFRLREGLRFHDGTPLGPEDVAFSFARLPQVPNSPGSFASAVRQVTSVTAVDSRTVRVATREPAPFLDAQLSGVLILSRRLHEGATTADFNNGRAMVGTGPYRHVSYEHGDRLEVAADPDHWGGRPPWDRVRMRFVPNPGARAAALLAGDVDLIDGVAPQDVARLSADPRLAVFGVESNGTAYLFPDAARDRAPFVSDRQGRPLDRNPLRDRRVREALSLAVNRQGIVERLLAGQGAPAEQFAPPRVLGRAPGMPPLPLDPARARRLLAEAGYPEGFRLTIHGPNGWFPGDAEVLQAIAQGFTRVGVEAAVETLPTATFFARATNRDFALFMTTYASNVAAITLQQVVATRNPAAAMGPFNRQHYSNPAVDDPLNEALRTMDRERRDAFTAEAMRAAIGDVAVIPVFYLKNNWAAVRSRVRYDPHPGWYTNALLATPVD</sequence>
<accession>A0A6J4JNH1</accession>
<comment type="subcellular location">
    <subcellularLocation>
        <location evidence="1">Periplasm</location>
    </subcellularLocation>
</comment>
<dbReference type="SUPFAM" id="SSF53850">
    <property type="entry name" value="Periplasmic binding protein-like II"/>
    <property type="match status" value="1"/>
</dbReference>
<dbReference type="AlphaFoldDB" id="A0A6J4JNH1"/>
<evidence type="ECO:0000256" key="5">
    <source>
        <dbReference type="SAM" id="SignalP"/>
    </source>
</evidence>
<evidence type="ECO:0000256" key="2">
    <source>
        <dbReference type="ARBA" id="ARBA00005695"/>
    </source>
</evidence>
<feature type="signal peptide" evidence="5">
    <location>
        <begin position="1"/>
        <end position="22"/>
    </location>
</feature>
<evidence type="ECO:0000256" key="1">
    <source>
        <dbReference type="ARBA" id="ARBA00004418"/>
    </source>
</evidence>
<evidence type="ECO:0000256" key="3">
    <source>
        <dbReference type="ARBA" id="ARBA00022448"/>
    </source>
</evidence>
<protein>
    <submittedName>
        <fullName evidence="7">Oligopeptide ABC transporter, periplasmic oligopeptide-binding protein OppA</fullName>
    </submittedName>
</protein>
<dbReference type="CDD" id="cd08498">
    <property type="entry name" value="PBP2_NikA_DppA_OppA_like_2"/>
    <property type="match status" value="1"/>
</dbReference>
<evidence type="ECO:0000259" key="6">
    <source>
        <dbReference type="Pfam" id="PF00496"/>
    </source>
</evidence>
<organism evidence="7">
    <name type="scientific">uncultured Acetobacteraceae bacterium</name>
    <dbReference type="NCBI Taxonomy" id="169975"/>
    <lineage>
        <taxon>Bacteria</taxon>
        <taxon>Pseudomonadati</taxon>
        <taxon>Pseudomonadota</taxon>
        <taxon>Alphaproteobacteria</taxon>
        <taxon>Acetobacterales</taxon>
        <taxon>Acetobacteraceae</taxon>
        <taxon>environmental samples</taxon>
    </lineage>
</organism>
<dbReference type="EMBL" id="CADCTG010000305">
    <property type="protein sequence ID" value="CAA9283008.1"/>
    <property type="molecule type" value="Genomic_DNA"/>
</dbReference>
<dbReference type="InterPro" id="IPR030678">
    <property type="entry name" value="Peptide/Ni-bd"/>
</dbReference>
<name>A0A6J4JNH1_9PROT</name>
<dbReference type="PANTHER" id="PTHR30290">
    <property type="entry name" value="PERIPLASMIC BINDING COMPONENT OF ABC TRANSPORTER"/>
    <property type="match status" value="1"/>
</dbReference>
<proteinExistence type="inferred from homology"/>
<dbReference type="InterPro" id="IPR000914">
    <property type="entry name" value="SBP_5_dom"/>
</dbReference>
<dbReference type="GO" id="GO:1904680">
    <property type="term" value="F:peptide transmembrane transporter activity"/>
    <property type="evidence" value="ECO:0007669"/>
    <property type="project" value="TreeGrafter"/>
</dbReference>
<evidence type="ECO:0000256" key="4">
    <source>
        <dbReference type="ARBA" id="ARBA00022729"/>
    </source>
</evidence>
<dbReference type="PANTHER" id="PTHR30290:SF9">
    <property type="entry name" value="OLIGOPEPTIDE-BINDING PROTEIN APPA"/>
    <property type="match status" value="1"/>
</dbReference>
<evidence type="ECO:0000313" key="7">
    <source>
        <dbReference type="EMBL" id="CAA9283008.1"/>
    </source>
</evidence>